<evidence type="ECO:0000313" key="3">
    <source>
        <dbReference type="EMBL" id="KAJ1973358.1"/>
    </source>
</evidence>
<dbReference type="AlphaFoldDB" id="A0A9W8AXM7"/>
<evidence type="ECO:0000259" key="2">
    <source>
        <dbReference type="Pfam" id="PF13600"/>
    </source>
</evidence>
<dbReference type="PANTHER" id="PTHR31005">
    <property type="entry name" value="DUF4139 DOMAIN-CONTAINING PROTEIN"/>
    <property type="match status" value="1"/>
</dbReference>
<dbReference type="EMBL" id="JANBQB010000841">
    <property type="protein sequence ID" value="KAJ1973358.1"/>
    <property type="molecule type" value="Genomic_DNA"/>
</dbReference>
<feature type="domain" description="DUF4139" evidence="1">
    <location>
        <begin position="226"/>
        <end position="521"/>
    </location>
</feature>
<evidence type="ECO:0000259" key="1">
    <source>
        <dbReference type="Pfam" id="PF13598"/>
    </source>
</evidence>
<dbReference type="InterPro" id="IPR025554">
    <property type="entry name" value="DUF4140"/>
</dbReference>
<dbReference type="InterPro" id="IPR037291">
    <property type="entry name" value="DUF4139"/>
</dbReference>
<keyword evidence="4" id="KW-1185">Reference proteome</keyword>
<proteinExistence type="predicted"/>
<dbReference type="Pfam" id="PF13598">
    <property type="entry name" value="DUF4139"/>
    <property type="match status" value="1"/>
</dbReference>
<evidence type="ECO:0008006" key="5">
    <source>
        <dbReference type="Google" id="ProtNLM"/>
    </source>
</evidence>
<dbReference type="OrthoDB" id="10068793at2759"/>
<evidence type="ECO:0000313" key="4">
    <source>
        <dbReference type="Proteomes" id="UP001151582"/>
    </source>
</evidence>
<dbReference type="Pfam" id="PF13600">
    <property type="entry name" value="DUF4140"/>
    <property type="match status" value="1"/>
</dbReference>
<comment type="caution">
    <text evidence="3">The sequence shown here is derived from an EMBL/GenBank/DDBJ whole genome shotgun (WGS) entry which is preliminary data.</text>
</comment>
<dbReference type="Proteomes" id="UP001151582">
    <property type="component" value="Unassembled WGS sequence"/>
</dbReference>
<reference evidence="3" key="1">
    <citation type="submission" date="2022-07" db="EMBL/GenBank/DDBJ databases">
        <title>Phylogenomic reconstructions and comparative analyses of Kickxellomycotina fungi.</title>
        <authorList>
            <person name="Reynolds N.K."/>
            <person name="Stajich J.E."/>
            <person name="Barry K."/>
            <person name="Grigoriev I.V."/>
            <person name="Crous P."/>
            <person name="Smith M.E."/>
        </authorList>
    </citation>
    <scope>NUCLEOTIDE SEQUENCE</scope>
    <source>
        <strain evidence="3">RSA 567</strain>
    </source>
</reference>
<organism evidence="3 4">
    <name type="scientific">Dimargaris verticillata</name>
    <dbReference type="NCBI Taxonomy" id="2761393"/>
    <lineage>
        <taxon>Eukaryota</taxon>
        <taxon>Fungi</taxon>
        <taxon>Fungi incertae sedis</taxon>
        <taxon>Zoopagomycota</taxon>
        <taxon>Kickxellomycotina</taxon>
        <taxon>Dimargaritomycetes</taxon>
        <taxon>Dimargaritales</taxon>
        <taxon>Dimargaritaceae</taxon>
        <taxon>Dimargaris</taxon>
    </lineage>
</organism>
<dbReference type="InterPro" id="IPR011935">
    <property type="entry name" value="CHP02231"/>
</dbReference>
<accession>A0A9W8AXM7</accession>
<dbReference type="PANTHER" id="PTHR31005:SF8">
    <property type="entry name" value="DUF4139 DOMAIN-CONTAINING PROTEIN"/>
    <property type="match status" value="1"/>
</dbReference>
<name>A0A9W8AXM7_9FUNG</name>
<dbReference type="NCBIfam" id="TIGR02231">
    <property type="entry name" value="mucoidy inhibitor MuiA family protein"/>
    <property type="match status" value="1"/>
</dbReference>
<sequence length="636" mass="69103">MQISVQEFKVSHVTVYTDRALITRTITVAPDASSTTASPPTDDPDKVPSQQLCLTDLPSVLVLDSVRVETLSPVTILDVATRKSVIDPDAVKKPEHDDGYKQLRAKRDALHRQRDQQQAVSKLVERYAQHITGNTTQPAVLTPSTPPATGRLDAFKGFLDYYATSHLDVHERLADLDEQIKVLDNQLAHLSKKLSDVASKAYSGNTFETTITYNSTSEDDAPAIFKLTYLVTSASWTAYYDVRAFTDSEAVEIKYMAHVRQLTGEDWSNVTMVLSTAKPSQGMTPPSLTEWNIGAHPPQPVLVQAMRTERALSRASRAPSAQSFAGGGVDAITASAMRGYSMPAPNPETVARAGLVSMTLEVQHPVTLPSSEDTHTVSVGLVTTLAQFKHMVVPKLSHDVYLKARVRNTSDYVLLPGEASIFCDHSFVGKVPISHVNPNDHFDCFLGIDASIKVVYLPAKRAHSSARMFSSSQTLTVTQTIIVHNIKPQKAILLMVEDQLPVSHQSNCKVNLVYPDPKHLKTIDPDLDNMAHPLQQAPVTDTGAPASPSGSPQPLILSGQIGARLQATRISTANDEPKARAIASAGLDGTASADLAWSSDVRGKLVWTVQLPPGQNLPLQFEYEVAYPSTMALQGL</sequence>
<protein>
    <recommendedName>
        <fullName evidence="5">DUF4139 domain-containing protein</fullName>
    </recommendedName>
</protein>
<feature type="domain" description="DUF4140" evidence="2">
    <location>
        <begin position="13"/>
        <end position="122"/>
    </location>
</feature>
<gene>
    <name evidence="3" type="ORF">H4R34_005103</name>
</gene>